<organism evidence="1 2">
    <name type="scientific">Colletotrichum cuscutae</name>
    <dbReference type="NCBI Taxonomy" id="1209917"/>
    <lineage>
        <taxon>Eukaryota</taxon>
        <taxon>Fungi</taxon>
        <taxon>Dikarya</taxon>
        <taxon>Ascomycota</taxon>
        <taxon>Pezizomycotina</taxon>
        <taxon>Sordariomycetes</taxon>
        <taxon>Hypocreomycetidae</taxon>
        <taxon>Glomerellales</taxon>
        <taxon>Glomerellaceae</taxon>
        <taxon>Colletotrichum</taxon>
        <taxon>Colletotrichum acutatum species complex</taxon>
    </lineage>
</organism>
<proteinExistence type="predicted"/>
<evidence type="ECO:0000313" key="2">
    <source>
        <dbReference type="Proteomes" id="UP001239213"/>
    </source>
</evidence>
<dbReference type="AlphaFoldDB" id="A0AAI9UVB4"/>
<reference evidence="1" key="1">
    <citation type="submission" date="2016-11" db="EMBL/GenBank/DDBJ databases">
        <title>The genome sequence of Colletotrichum cuscutae.</title>
        <authorList>
            <person name="Baroncelli R."/>
        </authorList>
    </citation>
    <scope>NUCLEOTIDE SEQUENCE</scope>
    <source>
        <strain evidence="1">IMI 304802</strain>
    </source>
</reference>
<name>A0AAI9UVB4_9PEZI</name>
<sequence>MSDTRPRLVKVTEGWLCNLGELEQSIRPPPHDCPDCRTGYYTESEQPSTYVKALQESRKHITNRLGSHADLLMSRWRKRSQEKRRELLHKAVPELEESQWINSRYVYSDEKFRYGERTVQRRRQLSVPWLNVEMELSWAYGYFDVEFSAECVVMSGPRYGDVVDWDAQWAHSGYTLGFPRARLLLEAQAFLMEALSRITDEFLERANAAGASAKTDKWRDLTSIGFRHPGETELWSPYTNPAFSRPLKLNIGYMVSMAQTRKEEAIDHLIDLQCDPAYLRRHIKGLFSNTLFRVLDTEDAAMMVARYTHTEYTRYYWWYWIEIECKHVRDLHDRFLDSTHPGQPIPPKYDRALGALELLLVNQTLERIRRFKSLMPWSPGQAKHYSLSKRPGVPLERVARGLSRDSNPNTKKALENDPLDWCLRQMMGKPDDYKHFDHAMIFAMIDDHLVRNNRKEAARIDEFLMREMTDISALNESLISLSLNRPRKTSRELQDECLTENRGLWKYMKNNPKDHSNQKFKKMRKALVDGFYEGKAPSGAKNKAWLQQSQTLRGFVEGFFKKLENLFRKDLEGIGLEAETIEELLSDVLVQNKPEYLEAIAREEEEIMTQITKAKKPVPDTFIDRSTATEGFIRADLVQTMLQISSMN</sequence>
<evidence type="ECO:0000313" key="1">
    <source>
        <dbReference type="EMBL" id="KAK1465406.1"/>
    </source>
</evidence>
<protein>
    <submittedName>
        <fullName evidence="1">Uncharacterized protein</fullName>
    </submittedName>
</protein>
<accession>A0AAI9UVB4</accession>
<dbReference type="EMBL" id="MPDP01000262">
    <property type="protein sequence ID" value="KAK1465406.1"/>
    <property type="molecule type" value="Genomic_DNA"/>
</dbReference>
<comment type="caution">
    <text evidence="1">The sequence shown here is derived from an EMBL/GenBank/DDBJ whole genome shotgun (WGS) entry which is preliminary data.</text>
</comment>
<gene>
    <name evidence="1" type="ORF">CCUS01_07523</name>
</gene>
<dbReference type="Proteomes" id="UP001239213">
    <property type="component" value="Unassembled WGS sequence"/>
</dbReference>
<keyword evidence="2" id="KW-1185">Reference proteome</keyword>